<dbReference type="SFLD" id="SFLDS00005">
    <property type="entry name" value="Isoprenoid_Synthase_Type_I"/>
    <property type="match status" value="1"/>
</dbReference>
<protein>
    <submittedName>
        <fullName evidence="8">Octaprenyl-diphosphate synthase</fullName>
    </submittedName>
</protein>
<evidence type="ECO:0000256" key="1">
    <source>
        <dbReference type="ARBA" id="ARBA00001946"/>
    </source>
</evidence>
<dbReference type="SUPFAM" id="SSF48576">
    <property type="entry name" value="Terpenoid synthases"/>
    <property type="match status" value="1"/>
</dbReference>
<keyword evidence="4" id="KW-0479">Metal-binding</keyword>
<dbReference type="GeneID" id="84221730"/>
<dbReference type="PROSITE" id="PS00444">
    <property type="entry name" value="POLYPRENYL_SYNTHASE_2"/>
    <property type="match status" value="1"/>
</dbReference>
<dbReference type="EMBL" id="LKBG01000250">
    <property type="protein sequence ID" value="KQB34231.1"/>
    <property type="molecule type" value="Genomic_DNA"/>
</dbReference>
<dbReference type="PANTHER" id="PTHR12001">
    <property type="entry name" value="GERANYLGERANYL PYROPHOSPHATE SYNTHASE"/>
    <property type="match status" value="1"/>
</dbReference>
<evidence type="ECO:0000313" key="8">
    <source>
        <dbReference type="EMBL" id="KQB34231.1"/>
    </source>
</evidence>
<keyword evidence="3 6" id="KW-0808">Transferase</keyword>
<dbReference type="InterPro" id="IPR033749">
    <property type="entry name" value="Polyprenyl_synt_CS"/>
</dbReference>
<dbReference type="AlphaFoldDB" id="A0A0Q0RGI3"/>
<sequence>MKTFYEWQSGLSKKINEINNRLLKTIETDQDYLYTMAKYTIDAGGKRFRPLLTILSYEISTDKPYENILDLAAGYELIHTASLIHDDIIDNSPYRRGRKTLSYKEGINNAIVVGDYLFAKAYELGSRYGKDVSKIMADASSRLAEGQILEAMNIGNLNMDINTYELIIKNKTADFFAACAEGATLAAGADKNISENLKEFSFNMGMAFQITDDILDIVGNEKDMGKPTMVDLNHDVITLPIIHALRNASQEKRKIIKDILTGEYRDKDFKNVFKNILYELGSLEYSFNIAKDYITKSVSNLNKIKRSGDVDLLMDLALIVIDRINESGVV</sequence>
<evidence type="ECO:0000313" key="10">
    <source>
        <dbReference type="Proteomes" id="UP000050515"/>
    </source>
</evidence>
<evidence type="ECO:0000256" key="3">
    <source>
        <dbReference type="ARBA" id="ARBA00022679"/>
    </source>
</evidence>
<gene>
    <name evidence="8" type="ORF">AOG54_05445</name>
    <name evidence="7" type="ORF">SE19_04055</name>
</gene>
<dbReference type="PATRIC" id="fig|507754.4.peg.45"/>
<dbReference type="GO" id="GO:0046872">
    <property type="term" value="F:metal ion binding"/>
    <property type="evidence" value="ECO:0007669"/>
    <property type="project" value="UniProtKB-KW"/>
</dbReference>
<dbReference type="PROSITE" id="PS00723">
    <property type="entry name" value="POLYPRENYL_SYNTHASE_1"/>
    <property type="match status" value="1"/>
</dbReference>
<evidence type="ECO:0000313" key="9">
    <source>
        <dbReference type="Proteomes" id="UP000050320"/>
    </source>
</evidence>
<proteinExistence type="inferred from homology"/>
<accession>A0A0Q0RGI3</accession>
<dbReference type="Gene3D" id="1.10.600.10">
    <property type="entry name" value="Farnesyl Diphosphate Synthase"/>
    <property type="match status" value="1"/>
</dbReference>
<dbReference type="Proteomes" id="UP000050320">
    <property type="component" value="Unassembled WGS sequence"/>
</dbReference>
<comment type="cofactor">
    <cofactor evidence="1">
        <name>Mg(2+)</name>
        <dbReference type="ChEBI" id="CHEBI:18420"/>
    </cofactor>
</comment>
<dbReference type="GO" id="GO:0008299">
    <property type="term" value="P:isoprenoid biosynthetic process"/>
    <property type="evidence" value="ECO:0007669"/>
    <property type="project" value="InterPro"/>
</dbReference>
<evidence type="ECO:0000313" key="7">
    <source>
        <dbReference type="EMBL" id="KPV46763.1"/>
    </source>
</evidence>
<dbReference type="Pfam" id="PF00348">
    <property type="entry name" value="polyprenyl_synt"/>
    <property type="match status" value="1"/>
</dbReference>
<evidence type="ECO:0000256" key="5">
    <source>
        <dbReference type="ARBA" id="ARBA00022842"/>
    </source>
</evidence>
<comment type="similarity">
    <text evidence="2 6">Belongs to the FPP/GGPP synthase family.</text>
</comment>
<name>A0A0Q0RGI3_9ARCH</name>
<dbReference type="SFLD" id="SFLDG01017">
    <property type="entry name" value="Polyprenyl_Transferase_Like"/>
    <property type="match status" value="1"/>
</dbReference>
<keyword evidence="5" id="KW-0460">Magnesium</keyword>
<organism evidence="8 9">
    <name type="scientific">Acidiplasma aeolicum</name>
    <dbReference type="NCBI Taxonomy" id="507754"/>
    <lineage>
        <taxon>Archaea</taxon>
        <taxon>Methanobacteriati</taxon>
        <taxon>Thermoplasmatota</taxon>
        <taxon>Thermoplasmata</taxon>
        <taxon>Thermoplasmatales</taxon>
        <taxon>Ferroplasmaceae</taxon>
        <taxon>Acidiplasma</taxon>
    </lineage>
</organism>
<evidence type="ECO:0000256" key="4">
    <source>
        <dbReference type="ARBA" id="ARBA00022723"/>
    </source>
</evidence>
<dbReference type="OrthoDB" id="26738at2157"/>
<dbReference type="GO" id="GO:0004659">
    <property type="term" value="F:prenyltransferase activity"/>
    <property type="evidence" value="ECO:0007669"/>
    <property type="project" value="InterPro"/>
</dbReference>
<reference evidence="7 10" key="1">
    <citation type="submission" date="2015-09" db="EMBL/GenBank/DDBJ databases">
        <title>Draft genome sequence of Acidiplasma aeolicum DSM 18409.</title>
        <authorList>
            <person name="Hemp J."/>
        </authorList>
    </citation>
    <scope>NUCLEOTIDE SEQUENCE [LARGE SCALE GENOMIC DNA]</scope>
    <source>
        <strain evidence="7 10">V</strain>
    </source>
</reference>
<dbReference type="CDD" id="cd00685">
    <property type="entry name" value="Trans_IPPS_HT"/>
    <property type="match status" value="1"/>
</dbReference>
<dbReference type="Proteomes" id="UP000050515">
    <property type="component" value="Unassembled WGS sequence"/>
</dbReference>
<keyword evidence="9" id="KW-1185">Reference proteome</keyword>
<dbReference type="InterPro" id="IPR000092">
    <property type="entry name" value="Polyprenyl_synt"/>
</dbReference>
<comment type="caution">
    <text evidence="8">The sequence shown here is derived from an EMBL/GenBank/DDBJ whole genome shotgun (WGS) entry which is preliminary data.</text>
</comment>
<evidence type="ECO:0000256" key="2">
    <source>
        <dbReference type="ARBA" id="ARBA00006706"/>
    </source>
</evidence>
<dbReference type="EMBL" id="LJCQ01000186">
    <property type="protein sequence ID" value="KPV46763.1"/>
    <property type="molecule type" value="Genomic_DNA"/>
</dbReference>
<dbReference type="PANTHER" id="PTHR12001:SF69">
    <property type="entry name" value="ALL TRANS-POLYPRENYL-DIPHOSPHATE SYNTHASE PDSS1"/>
    <property type="match status" value="1"/>
</dbReference>
<reference evidence="8 9" key="2">
    <citation type="submission" date="2015-09" db="EMBL/GenBank/DDBJ databases">
        <title>Heavy metals and arsenic resistance mechanisms in polyextremophilic archaea of the family Ferroplasmaceae.</title>
        <authorList>
            <person name="Bulaev A.G."/>
            <person name="Kanygina A.V."/>
        </authorList>
    </citation>
    <scope>NUCLEOTIDE SEQUENCE [LARGE SCALE GENOMIC DNA]</scope>
    <source>
        <strain evidence="8 9">VT</strain>
    </source>
</reference>
<evidence type="ECO:0000256" key="6">
    <source>
        <dbReference type="RuleBase" id="RU004466"/>
    </source>
</evidence>
<dbReference type="InterPro" id="IPR008949">
    <property type="entry name" value="Isoprenoid_synthase_dom_sf"/>
</dbReference>
<dbReference type="RefSeq" id="WP_048100841.1">
    <property type="nucleotide sequence ID" value="NZ_JBBYJF010000010.1"/>
</dbReference>